<proteinExistence type="predicted"/>
<protein>
    <submittedName>
        <fullName evidence="1 2">Uncharacterized protein</fullName>
    </submittedName>
</protein>
<dbReference type="EMBL" id="KB305766">
    <property type="protein sequence ID" value="ELU00745.1"/>
    <property type="molecule type" value="Genomic_DNA"/>
</dbReference>
<dbReference type="EnsemblMetazoa" id="CapteT202139">
    <property type="protein sequence ID" value="CapteP202139"/>
    <property type="gene ID" value="CapteG202139"/>
</dbReference>
<reference evidence="1 3" key="2">
    <citation type="journal article" date="2013" name="Nature">
        <title>Insights into bilaterian evolution from three spiralian genomes.</title>
        <authorList>
            <person name="Simakov O."/>
            <person name="Marletaz F."/>
            <person name="Cho S.J."/>
            <person name="Edsinger-Gonzales E."/>
            <person name="Havlak P."/>
            <person name="Hellsten U."/>
            <person name="Kuo D.H."/>
            <person name="Larsson T."/>
            <person name="Lv J."/>
            <person name="Arendt D."/>
            <person name="Savage R."/>
            <person name="Osoegawa K."/>
            <person name="de Jong P."/>
            <person name="Grimwood J."/>
            <person name="Chapman J.A."/>
            <person name="Shapiro H."/>
            <person name="Aerts A."/>
            <person name="Otillar R.P."/>
            <person name="Terry A.Y."/>
            <person name="Boore J.L."/>
            <person name="Grigoriev I.V."/>
            <person name="Lindberg D.R."/>
            <person name="Seaver E.C."/>
            <person name="Weisblat D.A."/>
            <person name="Putnam N.H."/>
            <person name="Rokhsar D.S."/>
        </authorList>
    </citation>
    <scope>NUCLEOTIDE SEQUENCE</scope>
    <source>
        <strain evidence="1 3">I ESC-2004</strain>
    </source>
</reference>
<dbReference type="EMBL" id="AMQN01001829">
    <property type="status" value="NOT_ANNOTATED_CDS"/>
    <property type="molecule type" value="Genomic_DNA"/>
</dbReference>
<keyword evidence="3" id="KW-1185">Reference proteome</keyword>
<reference evidence="2" key="3">
    <citation type="submission" date="2015-06" db="UniProtKB">
        <authorList>
            <consortium name="EnsemblMetazoa"/>
        </authorList>
    </citation>
    <scope>IDENTIFICATION</scope>
</reference>
<dbReference type="HOGENOM" id="CLU_1612374_0_0_1"/>
<reference evidence="3" key="1">
    <citation type="submission" date="2012-12" db="EMBL/GenBank/DDBJ databases">
        <authorList>
            <person name="Hellsten U."/>
            <person name="Grimwood J."/>
            <person name="Chapman J.A."/>
            <person name="Shapiro H."/>
            <person name="Aerts A."/>
            <person name="Otillar R.P."/>
            <person name="Terry A.Y."/>
            <person name="Boore J.L."/>
            <person name="Simakov O."/>
            <person name="Marletaz F."/>
            <person name="Cho S.-J."/>
            <person name="Edsinger-Gonzales E."/>
            <person name="Havlak P."/>
            <person name="Kuo D.-H."/>
            <person name="Larsson T."/>
            <person name="Lv J."/>
            <person name="Arendt D."/>
            <person name="Savage R."/>
            <person name="Osoegawa K."/>
            <person name="de Jong P."/>
            <person name="Lindberg D.R."/>
            <person name="Seaver E.C."/>
            <person name="Weisblat D.A."/>
            <person name="Putnam N.H."/>
            <person name="Grigoriev I.V."/>
            <person name="Rokhsar D.S."/>
        </authorList>
    </citation>
    <scope>NUCLEOTIDE SEQUENCE</scope>
    <source>
        <strain evidence="3">I ESC-2004</strain>
    </source>
</reference>
<evidence type="ECO:0000313" key="2">
    <source>
        <dbReference type="EnsemblMetazoa" id="CapteP202139"/>
    </source>
</evidence>
<sequence length="165" mass="19080">MAGLVRDLLALRAGLELDQNLSAHDIELLRDINFSIRELSEPMEKGTEATYENPEQHKRTCLKCRLLNRLKNRKKNRQRKLIHILGLDFKKEIRNIYIIAHNNAQAVIARLLAFRRGFHSYDSNRAGIKRISCECNAAWQCKYESGGIPEEQKGRRQSFNCQTAS</sequence>
<organism evidence="1">
    <name type="scientific">Capitella teleta</name>
    <name type="common">Polychaete worm</name>
    <dbReference type="NCBI Taxonomy" id="283909"/>
    <lineage>
        <taxon>Eukaryota</taxon>
        <taxon>Metazoa</taxon>
        <taxon>Spiralia</taxon>
        <taxon>Lophotrochozoa</taxon>
        <taxon>Annelida</taxon>
        <taxon>Polychaeta</taxon>
        <taxon>Sedentaria</taxon>
        <taxon>Scolecida</taxon>
        <taxon>Capitellidae</taxon>
        <taxon>Capitella</taxon>
    </lineage>
</organism>
<gene>
    <name evidence="1" type="ORF">CAPTEDRAFT_202139</name>
</gene>
<evidence type="ECO:0000313" key="3">
    <source>
        <dbReference type="Proteomes" id="UP000014760"/>
    </source>
</evidence>
<evidence type="ECO:0000313" key="1">
    <source>
        <dbReference type="EMBL" id="ELU00745.1"/>
    </source>
</evidence>
<dbReference type="AlphaFoldDB" id="R7U322"/>
<accession>R7U322</accession>
<name>R7U322_CAPTE</name>
<dbReference type="Proteomes" id="UP000014760">
    <property type="component" value="Unassembled WGS sequence"/>
</dbReference>